<sequence>MTELLVQTILLIAVLAHLVLASVMYKKINTDPSLSFHQKNLWRLRALIFPAYYWFAFRKKK</sequence>
<dbReference type="EMBL" id="AQHR01000059">
    <property type="protein sequence ID" value="EON77382.1"/>
    <property type="molecule type" value="Genomic_DNA"/>
</dbReference>
<protein>
    <submittedName>
        <fullName evidence="1">Uncharacterized protein</fullName>
    </submittedName>
</protein>
<dbReference type="Proteomes" id="UP000013909">
    <property type="component" value="Unassembled WGS sequence"/>
</dbReference>
<evidence type="ECO:0000313" key="1">
    <source>
        <dbReference type="EMBL" id="EON77382.1"/>
    </source>
</evidence>
<gene>
    <name evidence="1" type="ORF">ADIS_2250</name>
</gene>
<comment type="caution">
    <text evidence="1">The sequence shown here is derived from an EMBL/GenBank/DDBJ whole genome shotgun (WGS) entry which is preliminary data.</text>
</comment>
<organism evidence="1 2">
    <name type="scientific">Lunatimonas lonarensis</name>
    <dbReference type="NCBI Taxonomy" id="1232681"/>
    <lineage>
        <taxon>Bacteria</taxon>
        <taxon>Pseudomonadati</taxon>
        <taxon>Bacteroidota</taxon>
        <taxon>Cytophagia</taxon>
        <taxon>Cytophagales</taxon>
        <taxon>Cyclobacteriaceae</taxon>
    </lineage>
</organism>
<keyword evidence="2" id="KW-1185">Reference proteome</keyword>
<accession>R7ZTH4</accession>
<dbReference type="AlphaFoldDB" id="R7ZTH4"/>
<dbReference type="OrthoDB" id="840164at2"/>
<dbReference type="STRING" id="1232681.ADIS_2250"/>
<proteinExistence type="predicted"/>
<name>R7ZTH4_9BACT</name>
<reference evidence="1 2" key="1">
    <citation type="submission" date="2013-02" db="EMBL/GenBank/DDBJ databases">
        <title>A novel strain isolated from Lonar lake, Maharashtra, India.</title>
        <authorList>
            <person name="Singh A."/>
        </authorList>
    </citation>
    <scope>NUCLEOTIDE SEQUENCE [LARGE SCALE GENOMIC DNA]</scope>
    <source>
        <strain evidence="1 2">AK24</strain>
    </source>
</reference>
<evidence type="ECO:0000313" key="2">
    <source>
        <dbReference type="Proteomes" id="UP000013909"/>
    </source>
</evidence>
<dbReference type="RefSeq" id="WP_010854388.1">
    <property type="nucleotide sequence ID" value="NZ_AQHR01000059.1"/>
</dbReference>